<dbReference type="KEGG" id="soa:G3M56_003680"/>
<dbReference type="AlphaFoldDB" id="A0A6B3LCT9"/>
<proteinExistence type="predicted"/>
<dbReference type="PANTHER" id="PTHR34216">
    <property type="match status" value="1"/>
</dbReference>
<keyword evidence="2" id="KW-0732">Signal</keyword>
<evidence type="ECO:0000256" key="1">
    <source>
        <dbReference type="ARBA" id="ARBA00004613"/>
    </source>
</evidence>
<gene>
    <name evidence="3" type="ORF">G3M56_003680</name>
</gene>
<dbReference type="InterPro" id="IPR051398">
    <property type="entry name" value="Polysacch_Deacetylase"/>
</dbReference>
<dbReference type="Pfam" id="PF01522">
    <property type="entry name" value="Polysacc_deac_1"/>
    <property type="match status" value="1"/>
</dbReference>
<keyword evidence="4" id="KW-1185">Reference proteome</keyword>
<protein>
    <submittedName>
        <fullName evidence="3">Polysaccharide deacetylase family protein</fullName>
    </submittedName>
</protein>
<dbReference type="EMBL" id="CP066776">
    <property type="protein sequence ID" value="QQL45700.1"/>
    <property type="molecule type" value="Genomic_DNA"/>
</dbReference>
<dbReference type="RefSeq" id="WP_164365028.1">
    <property type="nucleotide sequence ID" value="NZ_CP066776.1"/>
</dbReference>
<organism evidence="3 4">
    <name type="scientific">Sulfuriroseicoccus oceanibius</name>
    <dbReference type="NCBI Taxonomy" id="2707525"/>
    <lineage>
        <taxon>Bacteria</taxon>
        <taxon>Pseudomonadati</taxon>
        <taxon>Verrucomicrobiota</taxon>
        <taxon>Verrucomicrobiia</taxon>
        <taxon>Verrucomicrobiales</taxon>
        <taxon>Verrucomicrobiaceae</taxon>
        <taxon>Sulfuriroseicoccus</taxon>
    </lineage>
</organism>
<dbReference type="PROSITE" id="PS51677">
    <property type="entry name" value="NODB"/>
    <property type="match status" value="1"/>
</dbReference>
<accession>A0A6B3LCT9</accession>
<dbReference type="GO" id="GO:0005576">
    <property type="term" value="C:extracellular region"/>
    <property type="evidence" value="ECO:0007669"/>
    <property type="project" value="UniProtKB-SubCell"/>
</dbReference>
<dbReference type="Proteomes" id="UP000475117">
    <property type="component" value="Chromosome"/>
</dbReference>
<dbReference type="SUPFAM" id="SSF88713">
    <property type="entry name" value="Glycoside hydrolase/deacetylase"/>
    <property type="match status" value="1"/>
</dbReference>
<evidence type="ECO:0000256" key="2">
    <source>
        <dbReference type="ARBA" id="ARBA00022729"/>
    </source>
</evidence>
<dbReference type="GO" id="GO:0016810">
    <property type="term" value="F:hydrolase activity, acting on carbon-nitrogen (but not peptide) bonds"/>
    <property type="evidence" value="ECO:0007669"/>
    <property type="project" value="InterPro"/>
</dbReference>
<sequence>MIEMIWRKPVWMSGSVSCGRALALSLLAFAVVGCDKPSDEVAAEVEVPLAEESPALSADSFVDDHAEEEPEAEDVFQHDKSVVVSILGYHRFSSSAKPTDMMTTTARFREEMQMLADSGVAVVSMEDFLAWKRGEINIPNPSVVITIDDGWKSVYTEAYPVLKEFGFPFTTFIYTNFFGGLGKTLSAEQVKEMIANGMTLGCHSKSHPYVSKVRAERQKGEEAYAKFLREEMVETADVLEREIGVRPVVYAYPGGYYADDMLEAANEAGYEALFTVNPAKVVFDTPNHEIHRYVVHGDKPYTFDNATTFGGIPLGRKSLAAADGSRIEKADLHLVPADGEVVTDRQPLVSADLSQVGDVDPESLVMRISGFGKVEPHFDAETKLVTYKMSRRLRATDVAVYLSWKLIESDRYEPPLRWSFTVDRTASLLAEQPVVDEESARDLTEELDGTGF</sequence>
<dbReference type="PROSITE" id="PS51257">
    <property type="entry name" value="PROKAR_LIPOPROTEIN"/>
    <property type="match status" value="1"/>
</dbReference>
<name>A0A6B3LCT9_9BACT</name>
<dbReference type="PANTHER" id="PTHR34216:SF3">
    <property type="entry name" value="POLY-BETA-1,6-N-ACETYL-D-GLUCOSAMINE N-DEACETYLASE"/>
    <property type="match status" value="1"/>
</dbReference>
<evidence type="ECO:0000313" key="4">
    <source>
        <dbReference type="Proteomes" id="UP000475117"/>
    </source>
</evidence>
<dbReference type="InterPro" id="IPR011330">
    <property type="entry name" value="Glyco_hydro/deAcase_b/a-brl"/>
</dbReference>
<dbReference type="CDD" id="cd10973">
    <property type="entry name" value="CE4_DAC_u4_5s"/>
    <property type="match status" value="1"/>
</dbReference>
<comment type="subcellular location">
    <subcellularLocation>
        <location evidence="1">Secreted</location>
    </subcellularLocation>
</comment>
<dbReference type="InterPro" id="IPR002509">
    <property type="entry name" value="NODB_dom"/>
</dbReference>
<dbReference type="GO" id="GO:0005975">
    <property type="term" value="P:carbohydrate metabolic process"/>
    <property type="evidence" value="ECO:0007669"/>
    <property type="project" value="InterPro"/>
</dbReference>
<evidence type="ECO:0000313" key="3">
    <source>
        <dbReference type="EMBL" id="QQL45700.1"/>
    </source>
</evidence>
<dbReference type="Gene3D" id="3.20.20.370">
    <property type="entry name" value="Glycoside hydrolase/deacetylase"/>
    <property type="match status" value="1"/>
</dbReference>
<reference evidence="3 4" key="1">
    <citation type="submission" date="2020-12" db="EMBL/GenBank/DDBJ databases">
        <title>Sulforoseuscoccus oceanibium gen. nov., sp. nov., a representative of the phylum Verrucomicrobia with special cytoplasmic membrane, and proposal of Sulforoseuscoccusaceae fam. nov.</title>
        <authorList>
            <person name="Xi F."/>
        </authorList>
    </citation>
    <scope>NUCLEOTIDE SEQUENCE [LARGE SCALE GENOMIC DNA]</scope>
    <source>
        <strain evidence="3 4">T37</strain>
    </source>
</reference>